<evidence type="ECO:0000313" key="2">
    <source>
        <dbReference type="Proteomes" id="UP000078559"/>
    </source>
</evidence>
<dbReference type="AlphaFoldDB" id="A0A194VUZ1"/>
<reference evidence="1" key="1">
    <citation type="submission" date="2014-12" db="EMBL/GenBank/DDBJ databases">
        <title>Genome Sequence of Valsa Canker Pathogens Uncovers a Specific Adaption of Colonization on Woody Bark.</title>
        <authorList>
            <person name="Yin Z."/>
            <person name="Liu H."/>
            <person name="Gao X."/>
            <person name="Li Z."/>
            <person name="Song N."/>
            <person name="Ke X."/>
            <person name="Dai Q."/>
            <person name="Wu Y."/>
            <person name="Sun Y."/>
            <person name="Xu J.-R."/>
            <person name="Kang Z.K."/>
            <person name="Wang L."/>
            <person name="Huang L."/>
        </authorList>
    </citation>
    <scope>NUCLEOTIDE SEQUENCE [LARGE SCALE GENOMIC DNA]</scope>
    <source>
        <strain evidence="1">03-8</strain>
    </source>
</reference>
<organism evidence="1 2">
    <name type="scientific">Cytospora mali</name>
    <name type="common">Apple Valsa canker fungus</name>
    <name type="synonym">Valsa mali</name>
    <dbReference type="NCBI Taxonomy" id="578113"/>
    <lineage>
        <taxon>Eukaryota</taxon>
        <taxon>Fungi</taxon>
        <taxon>Dikarya</taxon>
        <taxon>Ascomycota</taxon>
        <taxon>Pezizomycotina</taxon>
        <taxon>Sordariomycetes</taxon>
        <taxon>Sordariomycetidae</taxon>
        <taxon>Diaporthales</taxon>
        <taxon>Cytosporaceae</taxon>
        <taxon>Cytospora</taxon>
    </lineage>
</organism>
<name>A0A194VUZ1_CYTMA</name>
<gene>
    <name evidence="1" type="ORF">VM1G_03470</name>
</gene>
<dbReference type="EMBL" id="CM003100">
    <property type="protein sequence ID" value="KUI67817.1"/>
    <property type="molecule type" value="Genomic_DNA"/>
</dbReference>
<protein>
    <submittedName>
        <fullName evidence="1">Uncharacterized protein</fullName>
    </submittedName>
</protein>
<proteinExistence type="predicted"/>
<dbReference type="Proteomes" id="UP000078559">
    <property type="component" value="Chromosome 3"/>
</dbReference>
<sequence>MDDPQILCDQIHKSCIVQCLFCLFLELTLVALSSPSANYAKTRKYGLPGFTLNKFSTISSSYKRPSSSQRAVNVAVIMIGSGKVGRANL</sequence>
<evidence type="ECO:0000313" key="1">
    <source>
        <dbReference type="EMBL" id="KUI67817.1"/>
    </source>
</evidence>
<accession>A0A194VUZ1</accession>
<keyword evidence="2" id="KW-1185">Reference proteome</keyword>